<comment type="caution">
    <text evidence="2">The sequence shown here is derived from an EMBL/GenBank/DDBJ whole genome shotgun (WGS) entry which is preliminary data.</text>
</comment>
<evidence type="ECO:0000256" key="1">
    <source>
        <dbReference type="SAM" id="MobiDB-lite"/>
    </source>
</evidence>
<name>A0A4S4E7K2_CAMSN</name>
<feature type="compositionally biased region" description="Low complexity" evidence="1">
    <location>
        <begin position="123"/>
        <end position="148"/>
    </location>
</feature>
<evidence type="ECO:0000313" key="2">
    <source>
        <dbReference type="EMBL" id="THG12041.1"/>
    </source>
</evidence>
<dbReference type="AlphaFoldDB" id="A0A4S4E7K2"/>
<gene>
    <name evidence="2" type="ORF">TEA_017414</name>
</gene>
<sequence length="250" mass="27321">MVDEGGRSASQTVAMDDGGGRSEIWRRWVAVTVTTEDKDELEILFIAEYRLKVKFQRLGVHDNAISIVFHCPSSPLRSIFSPAKHQQWRQSTVARAADPTSTFTPSTSSLQTSTSRPATKALSLSLSSTPPNSPSSQRTSSNPSSRPSITGEFSARGPRSTAIAVALSSVTSTMMVLLSPTAQASFTLALVKPSLGLPGIDSRLKLFGFLLRLDQIVMGFSIGREELRIILSIMKKKYHEILQEDFLSFD</sequence>
<evidence type="ECO:0000313" key="3">
    <source>
        <dbReference type="Proteomes" id="UP000306102"/>
    </source>
</evidence>
<keyword evidence="3" id="KW-1185">Reference proteome</keyword>
<dbReference type="Proteomes" id="UP000306102">
    <property type="component" value="Unassembled WGS sequence"/>
</dbReference>
<organism evidence="2 3">
    <name type="scientific">Camellia sinensis var. sinensis</name>
    <name type="common">China tea</name>
    <dbReference type="NCBI Taxonomy" id="542762"/>
    <lineage>
        <taxon>Eukaryota</taxon>
        <taxon>Viridiplantae</taxon>
        <taxon>Streptophyta</taxon>
        <taxon>Embryophyta</taxon>
        <taxon>Tracheophyta</taxon>
        <taxon>Spermatophyta</taxon>
        <taxon>Magnoliopsida</taxon>
        <taxon>eudicotyledons</taxon>
        <taxon>Gunneridae</taxon>
        <taxon>Pentapetalae</taxon>
        <taxon>asterids</taxon>
        <taxon>Ericales</taxon>
        <taxon>Theaceae</taxon>
        <taxon>Camellia</taxon>
    </lineage>
</organism>
<feature type="compositionally biased region" description="Low complexity" evidence="1">
    <location>
        <begin position="100"/>
        <end position="115"/>
    </location>
</feature>
<accession>A0A4S4E7K2</accession>
<feature type="region of interest" description="Disordered" evidence="1">
    <location>
        <begin position="90"/>
        <end position="155"/>
    </location>
</feature>
<reference evidence="2 3" key="1">
    <citation type="journal article" date="2018" name="Proc. Natl. Acad. Sci. U.S.A.">
        <title>Draft genome sequence of Camellia sinensis var. sinensis provides insights into the evolution of the tea genome and tea quality.</title>
        <authorList>
            <person name="Wei C."/>
            <person name="Yang H."/>
            <person name="Wang S."/>
            <person name="Zhao J."/>
            <person name="Liu C."/>
            <person name="Gao L."/>
            <person name="Xia E."/>
            <person name="Lu Y."/>
            <person name="Tai Y."/>
            <person name="She G."/>
            <person name="Sun J."/>
            <person name="Cao H."/>
            <person name="Tong W."/>
            <person name="Gao Q."/>
            <person name="Li Y."/>
            <person name="Deng W."/>
            <person name="Jiang X."/>
            <person name="Wang W."/>
            <person name="Chen Q."/>
            <person name="Zhang S."/>
            <person name="Li H."/>
            <person name="Wu J."/>
            <person name="Wang P."/>
            <person name="Li P."/>
            <person name="Shi C."/>
            <person name="Zheng F."/>
            <person name="Jian J."/>
            <person name="Huang B."/>
            <person name="Shan D."/>
            <person name="Shi M."/>
            <person name="Fang C."/>
            <person name="Yue Y."/>
            <person name="Li F."/>
            <person name="Li D."/>
            <person name="Wei S."/>
            <person name="Han B."/>
            <person name="Jiang C."/>
            <person name="Yin Y."/>
            <person name="Xia T."/>
            <person name="Zhang Z."/>
            <person name="Bennetzen J.L."/>
            <person name="Zhao S."/>
            <person name="Wan X."/>
        </authorList>
    </citation>
    <scope>NUCLEOTIDE SEQUENCE [LARGE SCALE GENOMIC DNA]</scope>
    <source>
        <strain evidence="3">cv. Shuchazao</strain>
        <tissue evidence="2">Leaf</tissue>
    </source>
</reference>
<proteinExistence type="predicted"/>
<protein>
    <submittedName>
        <fullName evidence="2">Uncharacterized protein</fullName>
    </submittedName>
</protein>
<dbReference type="EMBL" id="SDRB02006771">
    <property type="protein sequence ID" value="THG12041.1"/>
    <property type="molecule type" value="Genomic_DNA"/>
</dbReference>